<reference evidence="2 3" key="1">
    <citation type="journal article" date="2018" name="PLoS Genet.">
        <title>Population sequencing reveals clonal diversity and ancestral inbreeding in the grapevine cultivar Chardonnay.</title>
        <authorList>
            <person name="Roach M.J."/>
            <person name="Johnson D.L."/>
            <person name="Bohlmann J."/>
            <person name="van Vuuren H.J."/>
            <person name="Jones S.J."/>
            <person name="Pretorius I.S."/>
            <person name="Schmidt S.A."/>
            <person name="Borneman A.R."/>
        </authorList>
    </citation>
    <scope>NUCLEOTIDE SEQUENCE [LARGE SCALE GENOMIC DNA]</scope>
    <source>
        <strain evidence="3">cv. Chardonnay</strain>
        <tissue evidence="2">Leaf</tissue>
    </source>
</reference>
<dbReference type="AlphaFoldDB" id="A0A438DHH1"/>
<sequence length="82" mass="8948">MDNPPGHPKARMASNSNSNRYKGFSATNQVFEADEGRLEVALSESQLKQLLSLLNNQDEGSSSKANVVTKPGSGYKEDDWFG</sequence>
<dbReference type="EMBL" id="QGNW01001619">
    <property type="protein sequence ID" value="RVW34925.1"/>
    <property type="molecule type" value="Genomic_DNA"/>
</dbReference>
<organism evidence="2 3">
    <name type="scientific">Vitis vinifera</name>
    <name type="common">Grape</name>
    <dbReference type="NCBI Taxonomy" id="29760"/>
    <lineage>
        <taxon>Eukaryota</taxon>
        <taxon>Viridiplantae</taxon>
        <taxon>Streptophyta</taxon>
        <taxon>Embryophyta</taxon>
        <taxon>Tracheophyta</taxon>
        <taxon>Spermatophyta</taxon>
        <taxon>Magnoliopsida</taxon>
        <taxon>eudicotyledons</taxon>
        <taxon>Gunneridae</taxon>
        <taxon>Pentapetalae</taxon>
        <taxon>rosids</taxon>
        <taxon>Vitales</taxon>
        <taxon>Vitaceae</taxon>
        <taxon>Viteae</taxon>
        <taxon>Vitis</taxon>
    </lineage>
</organism>
<accession>A0A438DHH1</accession>
<dbReference type="Proteomes" id="UP000288805">
    <property type="component" value="Unassembled WGS sequence"/>
</dbReference>
<evidence type="ECO:0000256" key="1">
    <source>
        <dbReference type="SAM" id="MobiDB-lite"/>
    </source>
</evidence>
<evidence type="ECO:0000313" key="3">
    <source>
        <dbReference type="Proteomes" id="UP000288805"/>
    </source>
</evidence>
<proteinExistence type="predicted"/>
<evidence type="ECO:0000313" key="2">
    <source>
        <dbReference type="EMBL" id="RVW34925.1"/>
    </source>
</evidence>
<name>A0A438DHH1_VITVI</name>
<feature type="compositionally biased region" description="Polar residues" evidence="1">
    <location>
        <begin position="13"/>
        <end position="22"/>
    </location>
</feature>
<protein>
    <submittedName>
        <fullName evidence="2">Uncharacterized protein</fullName>
    </submittedName>
</protein>
<gene>
    <name evidence="2" type="ORF">CK203_104883</name>
</gene>
<feature type="region of interest" description="Disordered" evidence="1">
    <location>
        <begin position="1"/>
        <end position="22"/>
    </location>
</feature>
<comment type="caution">
    <text evidence="2">The sequence shown here is derived from an EMBL/GenBank/DDBJ whole genome shotgun (WGS) entry which is preliminary data.</text>
</comment>
<feature type="region of interest" description="Disordered" evidence="1">
    <location>
        <begin position="56"/>
        <end position="82"/>
    </location>
</feature>